<keyword evidence="5 15" id="KW-0479">Metal-binding</keyword>
<protein>
    <recommendedName>
        <fullName evidence="14 15">Dihydroxy-acid dehydratase</fullName>
        <shortName evidence="15">DAD</shortName>
        <ecNumber evidence="14 15">4.2.1.9</ecNumber>
    </recommendedName>
</protein>
<evidence type="ECO:0000256" key="11">
    <source>
        <dbReference type="ARBA" id="ARBA00029304"/>
    </source>
</evidence>
<evidence type="ECO:0000256" key="14">
    <source>
        <dbReference type="ARBA" id="ARBA00029490"/>
    </source>
</evidence>
<feature type="domain" description="Dihydroxy-acid/6-phosphogluconate dehydratase C-terminal" evidence="17">
    <location>
        <begin position="360"/>
        <end position="550"/>
    </location>
</feature>
<name>A0ABS2PYJ2_9BACL</name>
<comment type="pathway">
    <text evidence="12 15">Amino-acid biosynthesis; L-valine biosynthesis; L-valine from pyruvate: step 3/4.</text>
</comment>
<feature type="domain" description="Dihydroxy-acid/6-phosphogluconate dehydratase N-terminal" evidence="16">
    <location>
        <begin position="31"/>
        <end position="350"/>
    </location>
</feature>
<dbReference type="Pfam" id="PF00920">
    <property type="entry name" value="ILVD_EDD_N"/>
    <property type="match status" value="1"/>
</dbReference>
<dbReference type="PROSITE" id="PS00887">
    <property type="entry name" value="ILVD_EDD_2"/>
    <property type="match status" value="1"/>
</dbReference>
<dbReference type="Gene3D" id="3.50.30.80">
    <property type="entry name" value="IlvD/EDD C-terminal domain-like"/>
    <property type="match status" value="1"/>
</dbReference>
<comment type="cofactor">
    <cofactor evidence="15">
        <name>[2Fe-2S] cluster</name>
        <dbReference type="ChEBI" id="CHEBI:190135"/>
    </cofactor>
    <text evidence="15">Binds 1 [2Fe-2S] cluster per subunit. This cluster acts as a Lewis acid cofactor.</text>
</comment>
<dbReference type="EC" id="4.2.1.9" evidence="14 15"/>
<comment type="similarity">
    <text evidence="2 15">Belongs to the IlvD/Edd family.</text>
</comment>
<dbReference type="InterPro" id="IPR056740">
    <property type="entry name" value="ILV_EDD_C"/>
</dbReference>
<comment type="subunit">
    <text evidence="15">Homodimer.</text>
</comment>
<dbReference type="HAMAP" id="MF_00012">
    <property type="entry name" value="IlvD"/>
    <property type="match status" value="1"/>
</dbReference>
<evidence type="ECO:0000256" key="13">
    <source>
        <dbReference type="ARBA" id="ARBA00029437"/>
    </source>
</evidence>
<comment type="cofactor">
    <cofactor evidence="1 15">
        <name>Mg(2+)</name>
        <dbReference type="ChEBI" id="CHEBI:18420"/>
    </cofactor>
</comment>
<dbReference type="PROSITE" id="PS00886">
    <property type="entry name" value="ILVD_EDD_1"/>
    <property type="match status" value="1"/>
</dbReference>
<accession>A0ABS2PYJ2</accession>
<keyword evidence="6 15" id="KW-0460">Magnesium</keyword>
<dbReference type="SUPFAM" id="SSF143975">
    <property type="entry name" value="IlvD/EDD N-terminal domain-like"/>
    <property type="match status" value="1"/>
</dbReference>
<evidence type="ECO:0000256" key="4">
    <source>
        <dbReference type="ARBA" id="ARBA00022714"/>
    </source>
</evidence>
<dbReference type="InterPro" id="IPR000581">
    <property type="entry name" value="ILV_EDD_N"/>
</dbReference>
<keyword evidence="10 15" id="KW-0100">Branched-chain amino acid biosynthesis</keyword>
<evidence type="ECO:0000259" key="17">
    <source>
        <dbReference type="Pfam" id="PF24877"/>
    </source>
</evidence>
<dbReference type="EMBL" id="JAFBER010000006">
    <property type="protein sequence ID" value="MBM7645123.1"/>
    <property type="molecule type" value="Genomic_DNA"/>
</dbReference>
<evidence type="ECO:0000256" key="2">
    <source>
        <dbReference type="ARBA" id="ARBA00006486"/>
    </source>
</evidence>
<feature type="modified residue" description="N6-carboxylysine" evidence="15">
    <location>
        <position position="121"/>
    </location>
</feature>
<comment type="catalytic activity">
    <reaction evidence="15">
        <text>(2R,3R)-2,3-dihydroxy-3-methylpentanoate = (S)-3-methyl-2-oxopentanoate + H2O</text>
        <dbReference type="Rhea" id="RHEA:27694"/>
        <dbReference type="ChEBI" id="CHEBI:15377"/>
        <dbReference type="ChEBI" id="CHEBI:35146"/>
        <dbReference type="ChEBI" id="CHEBI:49258"/>
        <dbReference type="EC" id="4.2.1.9"/>
    </reaction>
</comment>
<dbReference type="NCBIfam" id="TIGR00110">
    <property type="entry name" value="ilvD"/>
    <property type="match status" value="1"/>
</dbReference>
<dbReference type="PANTHER" id="PTHR43661:SF3">
    <property type="entry name" value="D-XYLONATE DEHYDRATASE YAGF-RELATED"/>
    <property type="match status" value="1"/>
</dbReference>
<dbReference type="InterPro" id="IPR037237">
    <property type="entry name" value="IlvD/EDD_N"/>
</dbReference>
<gene>
    <name evidence="15" type="primary">ilvD</name>
    <name evidence="18" type="ORF">JOD45_001334</name>
</gene>
<evidence type="ECO:0000256" key="7">
    <source>
        <dbReference type="ARBA" id="ARBA00023004"/>
    </source>
</evidence>
<keyword evidence="9 15" id="KW-0456">Lyase</keyword>
<evidence type="ECO:0000256" key="8">
    <source>
        <dbReference type="ARBA" id="ARBA00023014"/>
    </source>
</evidence>
<keyword evidence="19" id="KW-1185">Reference proteome</keyword>
<evidence type="ECO:0000256" key="9">
    <source>
        <dbReference type="ARBA" id="ARBA00023239"/>
    </source>
</evidence>
<dbReference type="InterPro" id="IPR004404">
    <property type="entry name" value="DihydroxyA_deHydtase"/>
</dbReference>
<evidence type="ECO:0000313" key="18">
    <source>
        <dbReference type="EMBL" id="MBM7645123.1"/>
    </source>
</evidence>
<dbReference type="InterPro" id="IPR020558">
    <property type="entry name" value="DiOHA_6PGluconate_deHydtase_CS"/>
</dbReference>
<keyword evidence="8 15" id="KW-0411">Iron-sulfur</keyword>
<comment type="caution">
    <text evidence="15">Lacks conserved residue(s) required for the propagation of feature annotation.</text>
</comment>
<evidence type="ECO:0000313" key="19">
    <source>
        <dbReference type="Proteomes" id="UP000808914"/>
    </source>
</evidence>
<comment type="caution">
    <text evidence="18">The sequence shown here is derived from an EMBL/GenBank/DDBJ whole genome shotgun (WGS) entry which is preliminary data.</text>
</comment>
<feature type="binding site" evidence="15">
    <location>
        <position position="120"/>
    </location>
    <ligand>
        <name>Mg(2+)</name>
        <dbReference type="ChEBI" id="CHEBI:18420"/>
    </ligand>
</feature>
<evidence type="ECO:0000256" key="10">
    <source>
        <dbReference type="ARBA" id="ARBA00023304"/>
    </source>
</evidence>
<proteinExistence type="inferred from homology"/>
<feature type="binding site" evidence="15">
    <location>
        <position position="78"/>
    </location>
    <ligand>
        <name>Mg(2+)</name>
        <dbReference type="ChEBI" id="CHEBI:18420"/>
    </ligand>
</feature>
<dbReference type="NCBIfam" id="NF002068">
    <property type="entry name" value="PRK00911.1"/>
    <property type="match status" value="1"/>
</dbReference>
<organism evidence="18 19">
    <name type="scientific">Scopulibacillus daqui</name>
    <dbReference type="NCBI Taxonomy" id="1469162"/>
    <lineage>
        <taxon>Bacteria</taxon>
        <taxon>Bacillati</taxon>
        <taxon>Bacillota</taxon>
        <taxon>Bacilli</taxon>
        <taxon>Bacillales</taxon>
        <taxon>Sporolactobacillaceae</taxon>
        <taxon>Scopulibacillus</taxon>
    </lineage>
</organism>
<feature type="binding site" evidence="15">
    <location>
        <position position="444"/>
    </location>
    <ligand>
        <name>Mg(2+)</name>
        <dbReference type="ChEBI" id="CHEBI:18420"/>
    </ligand>
</feature>
<comment type="pathway">
    <text evidence="13 15">Amino-acid biosynthesis; L-isoleucine biosynthesis; L-isoleucine from 2-oxobutanoate: step 3/4.</text>
</comment>
<dbReference type="Proteomes" id="UP000808914">
    <property type="component" value="Unassembled WGS sequence"/>
</dbReference>
<dbReference type="PANTHER" id="PTHR43661">
    <property type="entry name" value="D-XYLONATE DEHYDRATASE"/>
    <property type="match status" value="1"/>
</dbReference>
<keyword evidence="4 15" id="KW-0001">2Fe-2S</keyword>
<dbReference type="RefSeq" id="WP_205003059.1">
    <property type="nucleotide sequence ID" value="NZ_JAFBER010000006.1"/>
</dbReference>
<comment type="function">
    <text evidence="15">Functions in the biosynthesis of branched-chain amino acids. Catalyzes the dehydration of (2R,3R)-2,3-dihydroxy-3-methylpentanoate (2,3-dihydroxy-3-methylvalerate) into 2-oxo-3-methylpentanoate (2-oxo-3-methylvalerate) and of (2R)-2,3-dihydroxy-3-methylbutanoate (2,3-dihydroxyisovalerate) into 2-oxo-3-methylbutanoate (2-oxoisovalerate), the penultimate precursor to L-isoleucine and L-valine, respectively.</text>
</comment>
<sequence>MRSDMIKKGIDRAPHRSLLHAAGVKTEDLSKPFIGVCNSYVDIIPGHKHLNKFAEVVKDAIREAGGIPFEFNTIGVDDGIAMGHIGMRYSLPSREIIADAAETVINAHWFDGVFYIPNCDKITPGMLLASARTNVPAVFVSGGPMEAGRSKTGRNLSLTSVFEGVGAHKSGRISTEELLELETSACPTCGSCSGMFTANSMNSLMEILGVTPPGNATIVATSEERHRLIYDAANYLMDLIKKDIRPRDIITEEAIDDAFALDMAMGGSTNTVLHTLALANEAEIDYDLNRINEVAERVPYLAKIMPASDYSMQDVHEAGGISAIIKELCKVDGAIHRDRITITGKTIYENVKDAEIVNKEVIREKDNPYSPVGGLSILYGNIAPAGAVIKVGAVDPSIKTFLGEAIVFNSQEEAQKGIDNGTVHAGHVVVIRYEGPKGGPGMPEMLAPTSSIMGRGLGTKVALITDGRFSGATRGIAVGHISPEAAEGGPIALIENGDQIFIDLTKRTINILETEEEMERRRKNWQAPEPKIKKGYLARYAKLVTSANTGGIMKI</sequence>
<dbReference type="Pfam" id="PF24877">
    <property type="entry name" value="ILV_EDD_C"/>
    <property type="match status" value="1"/>
</dbReference>
<dbReference type="SUPFAM" id="SSF52016">
    <property type="entry name" value="LeuD/IlvD-like"/>
    <property type="match status" value="1"/>
</dbReference>
<keyword evidence="7 15" id="KW-0408">Iron</keyword>
<comment type="catalytic activity">
    <reaction evidence="11">
        <text>(2R)-2,3-dihydroxy-3-methylbutanoate = 3-methyl-2-oxobutanoate + H2O</text>
        <dbReference type="Rhea" id="RHEA:24809"/>
        <dbReference type="ChEBI" id="CHEBI:11851"/>
        <dbReference type="ChEBI" id="CHEBI:15377"/>
        <dbReference type="ChEBI" id="CHEBI:49072"/>
        <dbReference type="EC" id="4.2.1.9"/>
    </reaction>
    <physiologicalReaction direction="left-to-right" evidence="11">
        <dbReference type="Rhea" id="RHEA:24810"/>
    </physiologicalReaction>
</comment>
<feature type="active site" description="Proton acceptor" evidence="15">
    <location>
        <position position="470"/>
    </location>
</feature>
<dbReference type="GO" id="GO:0004160">
    <property type="term" value="F:dihydroxy-acid dehydratase activity"/>
    <property type="evidence" value="ECO:0007669"/>
    <property type="project" value="UniProtKB-EC"/>
</dbReference>
<reference evidence="18 19" key="1">
    <citation type="submission" date="2021-01" db="EMBL/GenBank/DDBJ databases">
        <title>Genomic Encyclopedia of Type Strains, Phase IV (KMG-IV): sequencing the most valuable type-strain genomes for metagenomic binning, comparative biology and taxonomic classification.</title>
        <authorList>
            <person name="Goeker M."/>
        </authorList>
    </citation>
    <scope>NUCLEOTIDE SEQUENCE [LARGE SCALE GENOMIC DNA]</scope>
    <source>
        <strain evidence="18 19">DSM 28236</strain>
    </source>
</reference>
<evidence type="ECO:0000256" key="5">
    <source>
        <dbReference type="ARBA" id="ARBA00022723"/>
    </source>
</evidence>
<evidence type="ECO:0000256" key="3">
    <source>
        <dbReference type="ARBA" id="ARBA00022605"/>
    </source>
</evidence>
<evidence type="ECO:0000256" key="1">
    <source>
        <dbReference type="ARBA" id="ARBA00001946"/>
    </source>
</evidence>
<evidence type="ECO:0000256" key="12">
    <source>
        <dbReference type="ARBA" id="ARBA00029436"/>
    </source>
</evidence>
<feature type="binding site" description="via carbamate group" evidence="15">
    <location>
        <position position="121"/>
    </location>
    <ligand>
        <name>Mg(2+)</name>
        <dbReference type="ChEBI" id="CHEBI:18420"/>
    </ligand>
</feature>
<keyword evidence="3 15" id="KW-0028">Amino-acid biosynthesis</keyword>
<evidence type="ECO:0000259" key="16">
    <source>
        <dbReference type="Pfam" id="PF00920"/>
    </source>
</evidence>
<dbReference type="InterPro" id="IPR042096">
    <property type="entry name" value="Dihydro-acid_dehy_C"/>
</dbReference>
<evidence type="ECO:0000256" key="6">
    <source>
        <dbReference type="ARBA" id="ARBA00022842"/>
    </source>
</evidence>
<evidence type="ECO:0000256" key="15">
    <source>
        <dbReference type="HAMAP-Rule" id="MF_00012"/>
    </source>
</evidence>